<feature type="region of interest" description="Disordered" evidence="1">
    <location>
        <begin position="14"/>
        <end position="100"/>
    </location>
</feature>
<feature type="compositionally biased region" description="Basic and acidic residues" evidence="1">
    <location>
        <begin position="75"/>
        <end position="93"/>
    </location>
</feature>
<evidence type="ECO:0000313" key="2">
    <source>
        <dbReference type="EMBL" id="KAF9811124.1"/>
    </source>
</evidence>
<reference evidence="2" key="1">
    <citation type="submission" date="2020-11" db="EMBL/GenBank/DDBJ databases">
        <authorList>
            <person name="Koelle M."/>
            <person name="Horta M.A.C."/>
            <person name="Nowrousian M."/>
            <person name="Ohm R.A."/>
            <person name="Benz P."/>
            <person name="Pilgard A."/>
        </authorList>
    </citation>
    <scope>NUCLEOTIDE SEQUENCE</scope>
    <source>
        <strain evidence="2">FPRL280</strain>
    </source>
</reference>
<dbReference type="AlphaFoldDB" id="A0A8H7NZZ1"/>
<dbReference type="EMBL" id="JADOXO010000156">
    <property type="protein sequence ID" value="KAF9811124.1"/>
    <property type="molecule type" value="Genomic_DNA"/>
</dbReference>
<accession>A0A8H7NZZ1</accession>
<dbReference type="Proteomes" id="UP000639403">
    <property type="component" value="Unassembled WGS sequence"/>
</dbReference>
<comment type="caution">
    <text evidence="2">The sequence shown here is derived from an EMBL/GenBank/DDBJ whole genome shotgun (WGS) entry which is preliminary data.</text>
</comment>
<proteinExistence type="predicted"/>
<name>A0A8H7NZZ1_9APHY</name>
<reference evidence="2" key="2">
    <citation type="journal article" name="Front. Microbiol.">
        <title>Degradative Capacity of Two Strains of Rhodonia placenta: From Phenotype to Genotype.</title>
        <authorList>
            <person name="Kolle M."/>
            <person name="Horta M.A.C."/>
            <person name="Nowrousian M."/>
            <person name="Ohm R.A."/>
            <person name="Benz J.P."/>
            <person name="Pilgard A."/>
        </authorList>
    </citation>
    <scope>NUCLEOTIDE SEQUENCE</scope>
    <source>
        <strain evidence="2">FPRL280</strain>
    </source>
</reference>
<organism evidence="2 3">
    <name type="scientific">Rhodonia placenta</name>
    <dbReference type="NCBI Taxonomy" id="104341"/>
    <lineage>
        <taxon>Eukaryota</taxon>
        <taxon>Fungi</taxon>
        <taxon>Dikarya</taxon>
        <taxon>Basidiomycota</taxon>
        <taxon>Agaricomycotina</taxon>
        <taxon>Agaricomycetes</taxon>
        <taxon>Polyporales</taxon>
        <taxon>Adustoporiaceae</taxon>
        <taxon>Rhodonia</taxon>
    </lineage>
</organism>
<protein>
    <submittedName>
        <fullName evidence="2">Uncharacterized protein</fullName>
    </submittedName>
</protein>
<evidence type="ECO:0000256" key="1">
    <source>
        <dbReference type="SAM" id="MobiDB-lite"/>
    </source>
</evidence>
<gene>
    <name evidence="2" type="ORF">IEO21_06642</name>
</gene>
<sequence length="139" mass="14965">MGCVTERICTRFTGLPSTDMRRPEPRPARFAADETSESLAGSWSLDDHEERSGPAKNWGRGGESGGASTISRSSAESRRRWREAEPARARTKDWAMGPGWGDTAGDVRWASSSEDEGVLLLAAPTRAVTKDGDVAGTAR</sequence>
<evidence type="ECO:0000313" key="3">
    <source>
        <dbReference type="Proteomes" id="UP000639403"/>
    </source>
</evidence>